<dbReference type="Proteomes" id="UP001162501">
    <property type="component" value="Chromosome 7"/>
</dbReference>
<gene>
    <name evidence="1" type="ORF">MRATA1EN3_LOCUS23282</name>
</gene>
<reference evidence="1" key="1">
    <citation type="submission" date="2023-05" db="EMBL/GenBank/DDBJ databases">
        <authorList>
            <consortium name="ELIXIR-Norway"/>
        </authorList>
    </citation>
    <scope>NUCLEOTIDE SEQUENCE</scope>
</reference>
<organism evidence="1 2">
    <name type="scientific">Rangifer tarandus platyrhynchus</name>
    <name type="common">Svalbard reindeer</name>
    <dbReference type="NCBI Taxonomy" id="3082113"/>
    <lineage>
        <taxon>Eukaryota</taxon>
        <taxon>Metazoa</taxon>
        <taxon>Chordata</taxon>
        <taxon>Craniata</taxon>
        <taxon>Vertebrata</taxon>
        <taxon>Euteleostomi</taxon>
        <taxon>Mammalia</taxon>
        <taxon>Eutheria</taxon>
        <taxon>Laurasiatheria</taxon>
        <taxon>Artiodactyla</taxon>
        <taxon>Ruminantia</taxon>
        <taxon>Pecora</taxon>
        <taxon>Cervidae</taxon>
        <taxon>Odocoileinae</taxon>
        <taxon>Rangifer</taxon>
    </lineage>
</organism>
<evidence type="ECO:0000313" key="2">
    <source>
        <dbReference type="Proteomes" id="UP001162501"/>
    </source>
</evidence>
<proteinExistence type="predicted"/>
<sequence length="182" mass="19640">MGQLPKVSSKGQEMGRLPEVSSLRTGRLPKVSSKDRELGWLPKVSGLRAGRLAGFPRGRTRLLCCRDVTHPGHSAASWRPRREKLRGLLLWRGMAATKGVTLLVLLLYCGQGAELPPTSVTSEVTVLIPRMEQSTPAELHGEPVRGQDARCADTGQAASSPRGHRAGGPRTAEETPADRQPP</sequence>
<protein>
    <submittedName>
        <fullName evidence="1">Uncharacterized protein</fullName>
    </submittedName>
</protein>
<dbReference type="EMBL" id="OX596091">
    <property type="protein sequence ID" value="CAI9712069.1"/>
    <property type="molecule type" value="Genomic_DNA"/>
</dbReference>
<name>A0ACB0FGF8_RANTA</name>
<accession>A0ACB0FGF8</accession>
<evidence type="ECO:0000313" key="1">
    <source>
        <dbReference type="EMBL" id="CAI9712069.1"/>
    </source>
</evidence>